<dbReference type="GO" id="GO:0008897">
    <property type="term" value="F:holo-[acyl-carrier-protein] synthase activity"/>
    <property type="evidence" value="ECO:0007669"/>
    <property type="project" value="InterPro"/>
</dbReference>
<keyword evidence="10" id="KW-1185">Reference proteome</keyword>
<evidence type="ECO:0000256" key="5">
    <source>
        <dbReference type="ARBA" id="ARBA00022842"/>
    </source>
</evidence>
<dbReference type="HAMAP" id="MF_00101">
    <property type="entry name" value="AcpS"/>
    <property type="match status" value="1"/>
</dbReference>
<keyword evidence="4" id="KW-0276">Fatty acid metabolism</keyword>
<dbReference type="Pfam" id="PF01648">
    <property type="entry name" value="ACPS"/>
    <property type="match status" value="1"/>
</dbReference>
<dbReference type="InterPro" id="IPR008278">
    <property type="entry name" value="4-PPantetheinyl_Trfase_dom"/>
</dbReference>
<keyword evidence="5" id="KW-0460">Magnesium</keyword>
<reference evidence="9 10" key="1">
    <citation type="journal article" date="2018" name="Evol. Lett.">
        <title>Horizontal gene cluster transfer increased hallucinogenic mushroom diversity.</title>
        <authorList>
            <person name="Reynolds H.T."/>
            <person name="Vijayakumar V."/>
            <person name="Gluck-Thaler E."/>
            <person name="Korotkin H.B."/>
            <person name="Matheny P.B."/>
            <person name="Slot J.C."/>
        </authorList>
    </citation>
    <scope>NUCLEOTIDE SEQUENCE [LARGE SCALE GENOMIC DNA]</scope>
    <source>
        <strain evidence="9 10">SRW20</strain>
    </source>
</reference>
<evidence type="ECO:0000256" key="7">
    <source>
        <dbReference type="ARBA" id="ARBA00023160"/>
    </source>
</evidence>
<keyword evidence="1" id="KW-0444">Lipid biosynthesis</keyword>
<dbReference type="Gene3D" id="3.90.470.20">
    <property type="entry name" value="4'-phosphopantetheinyl transferase domain"/>
    <property type="match status" value="1"/>
</dbReference>
<evidence type="ECO:0000256" key="6">
    <source>
        <dbReference type="ARBA" id="ARBA00023098"/>
    </source>
</evidence>
<dbReference type="InterPro" id="IPR037143">
    <property type="entry name" value="4-PPantetheinyl_Trfase_dom_sf"/>
</dbReference>
<evidence type="ECO:0000313" key="10">
    <source>
        <dbReference type="Proteomes" id="UP000284706"/>
    </source>
</evidence>
<keyword evidence="7" id="KW-0275">Fatty acid biosynthesis</keyword>
<dbReference type="FunCoup" id="A0A409VZV0">
    <property type="interactions" value="10"/>
</dbReference>
<gene>
    <name evidence="9" type="ORF">CVT26_007618</name>
</gene>
<dbReference type="InParanoid" id="A0A409VZV0"/>
<proteinExistence type="inferred from homology"/>
<keyword evidence="6" id="KW-0443">Lipid metabolism</keyword>
<dbReference type="OrthoDB" id="15433at2759"/>
<dbReference type="EMBL" id="NHYE01005488">
    <property type="protein sequence ID" value="PPQ71784.1"/>
    <property type="molecule type" value="Genomic_DNA"/>
</dbReference>
<dbReference type="GO" id="GO:0006633">
    <property type="term" value="P:fatty acid biosynthetic process"/>
    <property type="evidence" value="ECO:0007669"/>
    <property type="project" value="UniProtKB-KW"/>
</dbReference>
<accession>A0A409VZV0</accession>
<protein>
    <recommendedName>
        <fullName evidence="8">4'-phosphopantetheinyl transferase domain-containing protein</fullName>
    </recommendedName>
</protein>
<keyword evidence="3" id="KW-0479">Metal-binding</keyword>
<dbReference type="InterPro" id="IPR004568">
    <property type="entry name" value="Ppantetheine-prot_Trfase_dom"/>
</dbReference>
<dbReference type="STRING" id="231916.A0A409VZV0"/>
<organism evidence="9 10">
    <name type="scientific">Gymnopilus dilepis</name>
    <dbReference type="NCBI Taxonomy" id="231916"/>
    <lineage>
        <taxon>Eukaryota</taxon>
        <taxon>Fungi</taxon>
        <taxon>Dikarya</taxon>
        <taxon>Basidiomycota</taxon>
        <taxon>Agaricomycotina</taxon>
        <taxon>Agaricomycetes</taxon>
        <taxon>Agaricomycetidae</taxon>
        <taxon>Agaricales</taxon>
        <taxon>Agaricineae</taxon>
        <taxon>Hymenogastraceae</taxon>
        <taxon>Gymnopilus</taxon>
    </lineage>
</organism>
<dbReference type="NCBIfam" id="TIGR00556">
    <property type="entry name" value="pantethn_trn"/>
    <property type="match status" value="1"/>
</dbReference>
<dbReference type="SUPFAM" id="SSF56214">
    <property type="entry name" value="4'-phosphopantetheinyl transferase"/>
    <property type="match status" value="1"/>
</dbReference>
<name>A0A409VZV0_9AGAR</name>
<evidence type="ECO:0000256" key="4">
    <source>
        <dbReference type="ARBA" id="ARBA00022832"/>
    </source>
</evidence>
<dbReference type="GO" id="GO:0000287">
    <property type="term" value="F:magnesium ion binding"/>
    <property type="evidence" value="ECO:0007669"/>
    <property type="project" value="InterPro"/>
</dbReference>
<dbReference type="InterPro" id="IPR002582">
    <property type="entry name" value="ACPS"/>
</dbReference>
<feature type="domain" description="4'-phosphopantetheinyl transferase" evidence="8">
    <location>
        <begin position="5"/>
        <end position="84"/>
    </location>
</feature>
<evidence type="ECO:0000256" key="2">
    <source>
        <dbReference type="ARBA" id="ARBA00022679"/>
    </source>
</evidence>
<evidence type="ECO:0000256" key="3">
    <source>
        <dbReference type="ARBA" id="ARBA00022723"/>
    </source>
</evidence>
<dbReference type="Proteomes" id="UP000284706">
    <property type="component" value="Unassembled WGS sequence"/>
</dbReference>
<comment type="caution">
    <text evidence="9">The sequence shown here is derived from an EMBL/GenBank/DDBJ whole genome shotgun (WGS) entry which is preliminary data.</text>
</comment>
<keyword evidence="2" id="KW-0808">Transferase</keyword>
<dbReference type="NCBIfam" id="TIGR00516">
    <property type="entry name" value="acpS"/>
    <property type="match status" value="1"/>
</dbReference>
<dbReference type="AlphaFoldDB" id="A0A409VZV0"/>
<evidence type="ECO:0000256" key="1">
    <source>
        <dbReference type="ARBA" id="ARBA00022516"/>
    </source>
</evidence>
<evidence type="ECO:0000259" key="8">
    <source>
        <dbReference type="Pfam" id="PF01648"/>
    </source>
</evidence>
<sequence length="133" mass="15062">MAILGIGVDLVHLPRIKALLARGRTERFASRILSKDEYLQWQSSDFSPDQRARFLAVRWCVKEAAFKAMSPIVRPTWKEVTYLSLSHLRQKPLLQYQPALSADAARVGKLHVSVSHDGDYVFSSVIVEKPAEE</sequence>
<evidence type="ECO:0000313" key="9">
    <source>
        <dbReference type="EMBL" id="PPQ71784.1"/>
    </source>
</evidence>